<dbReference type="EMBL" id="FTMI01000005">
    <property type="protein sequence ID" value="SIQ53098.1"/>
    <property type="molecule type" value="Genomic_DNA"/>
</dbReference>
<protein>
    <submittedName>
        <fullName evidence="2">Uncharacterized protein</fullName>
    </submittedName>
</protein>
<evidence type="ECO:0000256" key="1">
    <source>
        <dbReference type="SAM" id="MobiDB-lite"/>
    </source>
</evidence>
<proteinExistence type="predicted"/>
<feature type="compositionally biased region" description="Low complexity" evidence="1">
    <location>
        <begin position="25"/>
        <end position="39"/>
    </location>
</feature>
<dbReference type="AlphaFoldDB" id="A0A1N6TI95"/>
<reference evidence="3" key="1">
    <citation type="submission" date="2017-01" db="EMBL/GenBank/DDBJ databases">
        <authorList>
            <person name="Varghese N."/>
            <person name="Submissions S."/>
        </authorList>
    </citation>
    <scope>NUCLEOTIDE SEQUENCE [LARGE SCALE GENOMIC DNA]</scope>
    <source>
        <strain evidence="3">3bp</strain>
    </source>
</reference>
<gene>
    <name evidence="2" type="ORF">SAMN05518682_2756</name>
</gene>
<accession>A0A1N6TI95</accession>
<keyword evidence="3" id="KW-1185">Reference proteome</keyword>
<sequence length="130" mass="14301">MTRVTLYPAAVPRLPKLSSLFSRRPATTSSPGGAAAAPSDARRATLAHLQEFVRTRVGVEAYVEPPTPDTGATLLLIATTGEWTRRRVPDEKTAFDVAGSLGVPVYNVRFTGYPQRMRDWNSSQRQRRSS</sequence>
<organism evidence="2 3">
    <name type="scientific">Cellulosimicrobium aquatile</name>
    <dbReference type="NCBI Taxonomy" id="1612203"/>
    <lineage>
        <taxon>Bacteria</taxon>
        <taxon>Bacillati</taxon>
        <taxon>Actinomycetota</taxon>
        <taxon>Actinomycetes</taxon>
        <taxon>Micrococcales</taxon>
        <taxon>Promicromonosporaceae</taxon>
        <taxon>Cellulosimicrobium</taxon>
    </lineage>
</organism>
<evidence type="ECO:0000313" key="2">
    <source>
        <dbReference type="EMBL" id="SIQ53098.1"/>
    </source>
</evidence>
<evidence type="ECO:0000313" key="3">
    <source>
        <dbReference type="Proteomes" id="UP000186235"/>
    </source>
</evidence>
<dbReference type="Proteomes" id="UP000186235">
    <property type="component" value="Unassembled WGS sequence"/>
</dbReference>
<name>A0A1N6TI95_9MICO</name>
<feature type="region of interest" description="Disordered" evidence="1">
    <location>
        <begin position="21"/>
        <end position="41"/>
    </location>
</feature>